<dbReference type="Proteomes" id="UP000663760">
    <property type="component" value="Chromosome 15"/>
</dbReference>
<comment type="catalytic activity">
    <reaction evidence="8">
        <text>L-seryl-[protein] + ATP = O-phospho-L-seryl-[protein] + ADP + H(+)</text>
        <dbReference type="Rhea" id="RHEA:17989"/>
        <dbReference type="Rhea" id="RHEA-COMP:9863"/>
        <dbReference type="Rhea" id="RHEA-COMP:11604"/>
        <dbReference type="ChEBI" id="CHEBI:15378"/>
        <dbReference type="ChEBI" id="CHEBI:29999"/>
        <dbReference type="ChEBI" id="CHEBI:30616"/>
        <dbReference type="ChEBI" id="CHEBI:83421"/>
        <dbReference type="ChEBI" id="CHEBI:456216"/>
        <dbReference type="EC" id="2.7.11.1"/>
    </reaction>
</comment>
<keyword evidence="2" id="KW-0723">Serine/threonine-protein kinase</keyword>
<dbReference type="FunFam" id="1.10.510.10:FF:001023">
    <property type="entry name" value="Os07g0541700 protein"/>
    <property type="match status" value="1"/>
</dbReference>
<dbReference type="GO" id="GO:0005886">
    <property type="term" value="C:plasma membrane"/>
    <property type="evidence" value="ECO:0007669"/>
    <property type="project" value="TreeGrafter"/>
</dbReference>
<proteinExistence type="predicted"/>
<keyword evidence="4" id="KW-0547">Nucleotide-binding</keyword>
<evidence type="ECO:0000256" key="7">
    <source>
        <dbReference type="ARBA" id="ARBA00047899"/>
    </source>
</evidence>
<evidence type="ECO:0000259" key="9">
    <source>
        <dbReference type="PROSITE" id="PS50011"/>
    </source>
</evidence>
<organism evidence="10 11">
    <name type="scientific">Spirodela intermedia</name>
    <name type="common">Intermediate duckweed</name>
    <dbReference type="NCBI Taxonomy" id="51605"/>
    <lineage>
        <taxon>Eukaryota</taxon>
        <taxon>Viridiplantae</taxon>
        <taxon>Streptophyta</taxon>
        <taxon>Embryophyta</taxon>
        <taxon>Tracheophyta</taxon>
        <taxon>Spermatophyta</taxon>
        <taxon>Magnoliopsida</taxon>
        <taxon>Liliopsida</taxon>
        <taxon>Araceae</taxon>
        <taxon>Lemnoideae</taxon>
        <taxon>Spirodela</taxon>
    </lineage>
</organism>
<evidence type="ECO:0000256" key="5">
    <source>
        <dbReference type="ARBA" id="ARBA00022777"/>
    </source>
</evidence>
<dbReference type="InterPro" id="IPR000719">
    <property type="entry name" value="Prot_kinase_dom"/>
</dbReference>
<protein>
    <recommendedName>
        <fullName evidence="1">non-specific serine/threonine protein kinase</fullName>
        <ecNumber evidence="1">2.7.11.1</ecNumber>
    </recommendedName>
</protein>
<dbReference type="InterPro" id="IPR008271">
    <property type="entry name" value="Ser/Thr_kinase_AS"/>
</dbReference>
<dbReference type="GO" id="GO:0005524">
    <property type="term" value="F:ATP binding"/>
    <property type="evidence" value="ECO:0007669"/>
    <property type="project" value="UniProtKB-KW"/>
</dbReference>
<dbReference type="EC" id="2.7.11.1" evidence="1"/>
<reference evidence="10" key="1">
    <citation type="submission" date="2020-02" db="EMBL/GenBank/DDBJ databases">
        <authorList>
            <person name="Scholz U."/>
            <person name="Mascher M."/>
            <person name="Fiebig A."/>
        </authorList>
    </citation>
    <scope>NUCLEOTIDE SEQUENCE</scope>
</reference>
<dbReference type="Gene3D" id="3.30.200.20">
    <property type="entry name" value="Phosphorylase Kinase, domain 1"/>
    <property type="match status" value="1"/>
</dbReference>
<feature type="domain" description="Protein kinase" evidence="9">
    <location>
        <begin position="1"/>
        <end position="161"/>
    </location>
</feature>
<dbReference type="SUPFAM" id="SSF56112">
    <property type="entry name" value="Protein kinase-like (PK-like)"/>
    <property type="match status" value="1"/>
</dbReference>
<evidence type="ECO:0000256" key="6">
    <source>
        <dbReference type="ARBA" id="ARBA00022840"/>
    </source>
</evidence>
<comment type="catalytic activity">
    <reaction evidence="7">
        <text>L-threonyl-[protein] + ATP = O-phospho-L-threonyl-[protein] + ADP + H(+)</text>
        <dbReference type="Rhea" id="RHEA:46608"/>
        <dbReference type="Rhea" id="RHEA-COMP:11060"/>
        <dbReference type="Rhea" id="RHEA-COMP:11605"/>
        <dbReference type="ChEBI" id="CHEBI:15378"/>
        <dbReference type="ChEBI" id="CHEBI:30013"/>
        <dbReference type="ChEBI" id="CHEBI:30616"/>
        <dbReference type="ChEBI" id="CHEBI:61977"/>
        <dbReference type="ChEBI" id="CHEBI:456216"/>
        <dbReference type="EC" id="2.7.11.1"/>
    </reaction>
</comment>
<evidence type="ECO:0000313" key="11">
    <source>
        <dbReference type="Proteomes" id="UP000663760"/>
    </source>
</evidence>
<evidence type="ECO:0000256" key="1">
    <source>
        <dbReference type="ARBA" id="ARBA00012513"/>
    </source>
</evidence>
<evidence type="ECO:0000256" key="4">
    <source>
        <dbReference type="ARBA" id="ARBA00022741"/>
    </source>
</evidence>
<dbReference type="EMBL" id="LR746278">
    <property type="protein sequence ID" value="CAA7409059.1"/>
    <property type="molecule type" value="Genomic_DNA"/>
</dbReference>
<dbReference type="PANTHER" id="PTHR27002:SF1040">
    <property type="entry name" value="OS07G0538400 PROTEIN"/>
    <property type="match status" value="1"/>
</dbReference>
<dbReference type="SMART" id="SM00220">
    <property type="entry name" value="S_TKc"/>
    <property type="match status" value="1"/>
</dbReference>
<dbReference type="Gene3D" id="1.10.510.10">
    <property type="entry name" value="Transferase(Phosphotransferase) domain 1"/>
    <property type="match status" value="1"/>
</dbReference>
<accession>A0A7I8LGA3</accession>
<keyword evidence="3" id="KW-0808">Transferase</keyword>
<dbReference type="GO" id="GO:0004674">
    <property type="term" value="F:protein serine/threonine kinase activity"/>
    <property type="evidence" value="ECO:0007669"/>
    <property type="project" value="UniProtKB-KW"/>
</dbReference>
<dbReference type="InterPro" id="IPR001245">
    <property type="entry name" value="Ser-Thr/Tyr_kinase_cat_dom"/>
</dbReference>
<sequence length="161" mass="18246">MVSVLGVLEDGQRIAVKRLSAASDQGIEELRNELELLARQEHRNLARLLGVCLGEENLLVYEYMPNGSLDRFLFGMRFEWLDSTESSRLSWELRYKIIQGIARGLQYLHEESRYTIVHRDLKASNILLDANMNPKISDFGISKLLGNDLTHASASRIAGTL</sequence>
<keyword evidence="5" id="KW-0418">Kinase</keyword>
<evidence type="ECO:0000313" key="10">
    <source>
        <dbReference type="EMBL" id="CAA7409059.1"/>
    </source>
</evidence>
<name>A0A7I8LGA3_SPIIN</name>
<dbReference type="PROSITE" id="PS00108">
    <property type="entry name" value="PROTEIN_KINASE_ST"/>
    <property type="match status" value="1"/>
</dbReference>
<dbReference type="InterPro" id="IPR011009">
    <property type="entry name" value="Kinase-like_dom_sf"/>
</dbReference>
<keyword evidence="11" id="KW-1185">Reference proteome</keyword>
<dbReference type="AlphaFoldDB" id="A0A7I8LGA3"/>
<dbReference type="PROSITE" id="PS50011">
    <property type="entry name" value="PROTEIN_KINASE_DOM"/>
    <property type="match status" value="1"/>
</dbReference>
<evidence type="ECO:0000256" key="2">
    <source>
        <dbReference type="ARBA" id="ARBA00022527"/>
    </source>
</evidence>
<evidence type="ECO:0000256" key="8">
    <source>
        <dbReference type="ARBA" id="ARBA00048679"/>
    </source>
</evidence>
<evidence type="ECO:0000256" key="3">
    <source>
        <dbReference type="ARBA" id="ARBA00022679"/>
    </source>
</evidence>
<keyword evidence="6" id="KW-0067">ATP-binding</keyword>
<dbReference type="PANTHER" id="PTHR27002">
    <property type="entry name" value="RECEPTOR-LIKE SERINE/THREONINE-PROTEIN KINASE SD1-8"/>
    <property type="match status" value="1"/>
</dbReference>
<dbReference type="OrthoDB" id="780437at2759"/>
<dbReference type="Pfam" id="PF07714">
    <property type="entry name" value="PK_Tyr_Ser-Thr"/>
    <property type="match status" value="1"/>
</dbReference>
<gene>
    <name evidence="10" type="ORF">SI8410_15019737</name>
</gene>